<dbReference type="Pfam" id="PF07690">
    <property type="entry name" value="MFS_1"/>
    <property type="match status" value="2"/>
</dbReference>
<reference evidence="7 8" key="1">
    <citation type="submission" date="2023-09" db="EMBL/GenBank/DDBJ databases">
        <authorList>
            <person name="Page C.A."/>
            <person name="Perez-Diaz I.M."/>
        </authorList>
    </citation>
    <scope>NUCLEOTIDE SEQUENCE [LARGE SCALE GENOMIC DNA]</scope>
    <source>
        <strain evidence="7 8">Ll15</strain>
    </source>
</reference>
<evidence type="ECO:0000256" key="4">
    <source>
        <dbReference type="ARBA" id="ARBA00022989"/>
    </source>
</evidence>
<keyword evidence="3 6" id="KW-0812">Transmembrane</keyword>
<feature type="transmembrane region" description="Helical" evidence="6">
    <location>
        <begin position="261"/>
        <end position="280"/>
    </location>
</feature>
<evidence type="ECO:0000256" key="5">
    <source>
        <dbReference type="ARBA" id="ARBA00023136"/>
    </source>
</evidence>
<feature type="transmembrane region" description="Helical" evidence="6">
    <location>
        <begin position="292"/>
        <end position="312"/>
    </location>
</feature>
<keyword evidence="4 6" id="KW-1133">Transmembrane helix</keyword>
<dbReference type="InterPro" id="IPR036259">
    <property type="entry name" value="MFS_trans_sf"/>
</dbReference>
<dbReference type="InterPro" id="IPR011701">
    <property type="entry name" value="MFS"/>
</dbReference>
<dbReference type="PANTHER" id="PTHR23513">
    <property type="entry name" value="INTEGRAL MEMBRANE EFFLUX PROTEIN-RELATED"/>
    <property type="match status" value="1"/>
</dbReference>
<evidence type="ECO:0000313" key="7">
    <source>
        <dbReference type="EMBL" id="WPK13802.1"/>
    </source>
</evidence>
<feature type="transmembrane region" description="Helical" evidence="6">
    <location>
        <begin position="12"/>
        <end position="40"/>
    </location>
</feature>
<evidence type="ECO:0000256" key="1">
    <source>
        <dbReference type="ARBA" id="ARBA00004651"/>
    </source>
</evidence>
<feature type="transmembrane region" description="Helical" evidence="6">
    <location>
        <begin position="46"/>
        <end position="67"/>
    </location>
</feature>
<proteinExistence type="predicted"/>
<gene>
    <name evidence="7" type="ORF">R6U77_09115</name>
</gene>
<protein>
    <submittedName>
        <fullName evidence="7">MFS transporter</fullName>
    </submittedName>
</protein>
<dbReference type="Proteomes" id="UP001322664">
    <property type="component" value="Chromosome"/>
</dbReference>
<keyword evidence="8" id="KW-1185">Reference proteome</keyword>
<dbReference type="EMBL" id="CP137624">
    <property type="protein sequence ID" value="WPK13802.1"/>
    <property type="molecule type" value="Genomic_DNA"/>
</dbReference>
<accession>A0ABZ0S658</accession>
<evidence type="ECO:0000256" key="6">
    <source>
        <dbReference type="SAM" id="Phobius"/>
    </source>
</evidence>
<feature type="transmembrane region" description="Helical" evidence="6">
    <location>
        <begin position="79"/>
        <end position="100"/>
    </location>
</feature>
<name>A0ABZ0S658_9BACI</name>
<comment type="subcellular location">
    <subcellularLocation>
        <location evidence="1">Cell membrane</location>
        <topology evidence="1">Multi-pass membrane protein</topology>
    </subcellularLocation>
</comment>
<dbReference type="PANTHER" id="PTHR23513:SF11">
    <property type="entry name" value="STAPHYLOFERRIN A TRANSPORTER"/>
    <property type="match status" value="1"/>
</dbReference>
<feature type="transmembrane region" description="Helical" evidence="6">
    <location>
        <begin position="148"/>
        <end position="168"/>
    </location>
</feature>
<dbReference type="Gene3D" id="1.20.1250.20">
    <property type="entry name" value="MFS general substrate transporter like domains"/>
    <property type="match status" value="1"/>
</dbReference>
<feature type="transmembrane region" description="Helical" evidence="6">
    <location>
        <begin position="318"/>
        <end position="338"/>
    </location>
</feature>
<feature type="transmembrane region" description="Helical" evidence="6">
    <location>
        <begin position="106"/>
        <end position="128"/>
    </location>
</feature>
<evidence type="ECO:0000256" key="2">
    <source>
        <dbReference type="ARBA" id="ARBA00022475"/>
    </source>
</evidence>
<feature type="transmembrane region" description="Helical" evidence="6">
    <location>
        <begin position="217"/>
        <end position="241"/>
    </location>
</feature>
<evidence type="ECO:0000256" key="3">
    <source>
        <dbReference type="ARBA" id="ARBA00022692"/>
    </source>
</evidence>
<dbReference type="CDD" id="cd06173">
    <property type="entry name" value="MFS_MefA_like"/>
    <property type="match status" value="1"/>
</dbReference>
<dbReference type="RefSeq" id="WP_319838243.1">
    <property type="nucleotide sequence ID" value="NZ_CP137624.1"/>
</dbReference>
<keyword evidence="2" id="KW-1003">Cell membrane</keyword>
<keyword evidence="5 6" id="KW-0472">Membrane</keyword>
<feature type="transmembrane region" description="Helical" evidence="6">
    <location>
        <begin position="386"/>
        <end position="405"/>
    </location>
</feature>
<sequence length="420" mass="46343">MKNIARLKKEKYHLWAFPISKLISSFGALVYAFAVSLYILQQTGSATSFALSLICSIVPRALVAPFAGYMADNCSRKAIVLTGQITIIIAISGLLSVSLVVGLSPLAIYITTIITSIASQFLSIALSASITKLFNAENVQRAMSFNQIAISLSSIASPVIAGILYGYISMAVFLTVYIGTTTLAVALNATMDFHLFAAKTEEHLKESIWQSMRMGVIYLKSQPLILPMLWVVFVNNFLFGAFNIGYSYTLIEILQMQTQHFGLTEAAYAIGMLLMSIWLSAPKRAVKFPVLVAKRCMIGMGITMMGVTLPLFFEISYISVVIYYMVLMFAIGLLELLVNIPLQVMLQKAVDDEFKGRIFSLTETMSMALMPLGSVVYGYLYDVFPAQWIFIISSLLLISVIIILIKPSYIHKAHPELSNV</sequence>
<evidence type="ECO:0000313" key="8">
    <source>
        <dbReference type="Proteomes" id="UP001322664"/>
    </source>
</evidence>
<organism evidence="7 8">
    <name type="scientific">Lysinibacillus louembei</name>
    <dbReference type="NCBI Taxonomy" id="1470088"/>
    <lineage>
        <taxon>Bacteria</taxon>
        <taxon>Bacillati</taxon>
        <taxon>Bacillota</taxon>
        <taxon>Bacilli</taxon>
        <taxon>Bacillales</taxon>
        <taxon>Bacillaceae</taxon>
        <taxon>Lysinibacillus</taxon>
    </lineage>
</organism>
<dbReference type="SUPFAM" id="SSF103473">
    <property type="entry name" value="MFS general substrate transporter"/>
    <property type="match status" value="1"/>
</dbReference>